<keyword evidence="2" id="KW-1185">Reference proteome</keyword>
<sequence>MIVIQVIHARWTKQARGGRLAALRNRLPKELPIFTGESVSDLLLQRIDFSDADSFSNPKQSVTALPREPSHWSGGNLEVHWLADSVQLHYRYQTGAPKQLFFRKGGGATTAHHVIGIIPGHWGSIEYNQRHTDLDTGQWWYEHVVVNVASGNTIQEDYFLRMAPIERYRRISLLW</sequence>
<dbReference type="KEGG" id="psl:Psta_1533"/>
<dbReference type="Proteomes" id="UP000001887">
    <property type="component" value="Chromosome"/>
</dbReference>
<gene>
    <name evidence="1" type="ordered locus">Psta_1533</name>
</gene>
<dbReference type="eggNOG" id="ENOG5030054">
    <property type="taxonomic scope" value="Bacteria"/>
</dbReference>
<proteinExistence type="predicted"/>
<accession>D2QXM3</accession>
<dbReference type="AlphaFoldDB" id="D2QXM3"/>
<evidence type="ECO:0000313" key="2">
    <source>
        <dbReference type="Proteomes" id="UP000001887"/>
    </source>
</evidence>
<name>D2QXM3_PIRSD</name>
<dbReference type="HOGENOM" id="CLU_1370678_0_0_0"/>
<dbReference type="EMBL" id="CP001848">
    <property type="protein sequence ID" value="ADB16208.1"/>
    <property type="molecule type" value="Genomic_DNA"/>
</dbReference>
<reference evidence="1 2" key="1">
    <citation type="journal article" date="2009" name="Stand. Genomic Sci.">
        <title>Complete genome sequence of Pirellula staleyi type strain (ATCC 27377).</title>
        <authorList>
            <person name="Clum A."/>
            <person name="Tindall B.J."/>
            <person name="Sikorski J."/>
            <person name="Ivanova N."/>
            <person name="Mavrommatis K."/>
            <person name="Lucas S."/>
            <person name="Glavina del Rio T."/>
            <person name="Nolan M."/>
            <person name="Chen F."/>
            <person name="Tice H."/>
            <person name="Pitluck S."/>
            <person name="Cheng J.F."/>
            <person name="Chertkov O."/>
            <person name="Brettin T."/>
            <person name="Han C."/>
            <person name="Detter J.C."/>
            <person name="Kuske C."/>
            <person name="Bruce D."/>
            <person name="Goodwin L."/>
            <person name="Ovchinikova G."/>
            <person name="Pati A."/>
            <person name="Mikhailova N."/>
            <person name="Chen A."/>
            <person name="Palaniappan K."/>
            <person name="Land M."/>
            <person name="Hauser L."/>
            <person name="Chang Y.J."/>
            <person name="Jeffries C.D."/>
            <person name="Chain P."/>
            <person name="Rohde M."/>
            <person name="Goker M."/>
            <person name="Bristow J."/>
            <person name="Eisen J.A."/>
            <person name="Markowitz V."/>
            <person name="Hugenholtz P."/>
            <person name="Kyrpides N.C."/>
            <person name="Klenk H.P."/>
            <person name="Lapidus A."/>
        </authorList>
    </citation>
    <scope>NUCLEOTIDE SEQUENCE [LARGE SCALE GENOMIC DNA]</scope>
    <source>
        <strain evidence="2">ATCC 27377 / DSM 6068 / ICPB 4128</strain>
    </source>
</reference>
<evidence type="ECO:0000313" key="1">
    <source>
        <dbReference type="EMBL" id="ADB16208.1"/>
    </source>
</evidence>
<organism evidence="1 2">
    <name type="scientific">Pirellula staleyi (strain ATCC 27377 / DSM 6068 / ICPB 4128)</name>
    <name type="common">Pirella staleyi</name>
    <dbReference type="NCBI Taxonomy" id="530564"/>
    <lineage>
        <taxon>Bacteria</taxon>
        <taxon>Pseudomonadati</taxon>
        <taxon>Planctomycetota</taxon>
        <taxon>Planctomycetia</taxon>
        <taxon>Pirellulales</taxon>
        <taxon>Pirellulaceae</taxon>
        <taxon>Pirellula</taxon>
    </lineage>
</organism>
<protein>
    <submittedName>
        <fullName evidence="1">Uncharacterized protein</fullName>
    </submittedName>
</protein>
<dbReference type="OrthoDB" id="5521833at2"/>